<dbReference type="SUPFAM" id="SSF57184">
    <property type="entry name" value="Growth factor receptor domain"/>
    <property type="match status" value="1"/>
</dbReference>
<accession>A0A023ZSL2</accession>
<protein>
    <submittedName>
        <fullName evidence="2">MtA protein</fullName>
    </submittedName>
</protein>
<dbReference type="SMART" id="SM00261">
    <property type="entry name" value="FU"/>
    <property type="match status" value="2"/>
</dbReference>
<evidence type="ECO:0000313" key="2">
    <source>
        <dbReference type="EMBL" id="AHY82559.1"/>
    </source>
</evidence>
<keyword evidence="1" id="KW-1133">Transmembrane helix</keyword>
<sequence>MLALLLLVIYQVKTQTIQSKAIIKEFPSDEDIFSITFQISSTEKINAISIDLKELKCLQTSTITPIFIKQDEPNPYKFTMNFETNTINVYLDLGQVVYSQLEVLFEVTQFYYPTFNENLNYQVRVNNQDIRTFNVMRELRVLDQLSISSGSSITQEYTDLNIQFINTYKNYLYDVIVIKFHPTYVFDIEISSCEGIQNIGKNLHCWTKDTNIYVQQKAEDFVEKSYQKLIKFKLINFLNPYYVGVFYIEVVIQPIQFIDTSIVSSQYFMYYQVKKQKTQQIIVTQQNNYINSFSQIDLIIHTQRFNQYLQLEIYLPNKSSQDLIIKSNDNNMLVELLMNINKSVQLLKLTINEPKTNYDIKLVVENYQNTDIPSQEKGFYFLTEIFDFQEDQLQIQQGKGILNFIPNNIQLITIETANNYITQSTKTIIKFSIDINIKQDSLLLIIFNENLNISEISSLNKIINDNTLSLYGVFNEQKQEYTIEFENIINPIVPCKFNYLDLQIIYLNQVFASNQNQIEIEIIPEIITMNNLNLGYLITNSYTNLNLDINFNLQHQYFTNIEFTFDESNINFNQLTKQIECYFDAVSYICQIHQNKLTIFGLRLIKNSAHLEILYFPYPRSLQSLIINSVRQLNSSIILSQTANVYQIQPIYHREFNKFQISLQSNIKKLQIVPMNIIFIPSQDILNQEYLIIKYDNYLTIEDDSQCQINNDLVNIQCEFTDGQIKIKITSGTLLHSMSYSILINKIKIIREYQTYQLSAFTQNNYLQQQSYYQFKIKQQTQSTEFVDFTFDPLNIDFSSQSNYNLFFENKINIPVNGYLQLSSTQLNIDFLQGQVIQVSGEEDISYTKIIKQNQKYSLQFYFNKEVFSGMHLFRMQNISNPLYQQRKEYYTFELQSYDQYNNLLEFKEYDLYSIFICTQSKCQICNQKEFCDKCETDYILYQGQCLKQCPTKTVLIDNKCQRCNAGSSCLQCSHIDTVLCTRCNDGYDLINGFCIWTTILNSTQNANSSNNTSNNNNNINNNNNTTILTNKTIQQQQIYDIHIFAIIVLSFAIIFILRNIFRKQTDFNNAFLAFSGISDFLLQFTLFAIIMINYTISQSIISLTLCFVTIIQQLYAYQTIKLPLQVDIAYQKCQDRSKLTKIFKFFILFIDWKTIFIHKSGITNSQLFSIHFQGEIKLKRLFNFLFLVKIVINITNLAMLGVILISQNQIAQLIYESIFYNLAMIIIQLNKIYEIKNSLKNDIPIDIMTNKLNQDNENQNQYKNTSKVTPETVIISQN</sequence>
<keyword evidence="1" id="KW-0812">Transmembrane</keyword>
<dbReference type="AlphaFoldDB" id="A0A023ZSL2"/>
<dbReference type="CDD" id="cd00064">
    <property type="entry name" value="FU"/>
    <property type="match status" value="1"/>
</dbReference>
<organism evidence="2">
    <name type="scientific">Paramecium septaurelia</name>
    <dbReference type="NCBI Taxonomy" id="43139"/>
    <lineage>
        <taxon>Eukaryota</taxon>
        <taxon>Sar</taxon>
        <taxon>Alveolata</taxon>
        <taxon>Ciliophora</taxon>
        <taxon>Intramacronucleata</taxon>
        <taxon>Oligohymenophorea</taxon>
        <taxon>Peniculida</taxon>
        <taxon>Parameciidae</taxon>
        <taxon>Paramecium</taxon>
    </lineage>
</organism>
<dbReference type="InterPro" id="IPR006212">
    <property type="entry name" value="Furin_repeat"/>
</dbReference>
<feature type="transmembrane region" description="Helical" evidence="1">
    <location>
        <begin position="1211"/>
        <end position="1231"/>
    </location>
</feature>
<feature type="transmembrane region" description="Helical" evidence="1">
    <location>
        <begin position="1182"/>
        <end position="1205"/>
    </location>
</feature>
<keyword evidence="1" id="KW-0472">Membrane</keyword>
<evidence type="ECO:0000256" key="1">
    <source>
        <dbReference type="SAM" id="Phobius"/>
    </source>
</evidence>
<dbReference type="InterPro" id="IPR009030">
    <property type="entry name" value="Growth_fac_rcpt_cys_sf"/>
</dbReference>
<gene>
    <name evidence="2" type="primary">mtA</name>
</gene>
<proteinExistence type="predicted"/>
<dbReference type="EMBL" id="KJ748560">
    <property type="protein sequence ID" value="AHY82559.1"/>
    <property type="molecule type" value="Genomic_DNA"/>
</dbReference>
<feature type="transmembrane region" description="Helical" evidence="1">
    <location>
        <begin position="1070"/>
        <end position="1095"/>
    </location>
</feature>
<reference evidence="2" key="1">
    <citation type="journal article" date="2014" name="Nature">
        <title>Genome-defence small RNAs exapted for epigenetic mating-type inheritance.</title>
        <authorList>
            <person name="Singh D.P."/>
            <person name="Saudemont B."/>
            <person name="Guglielmi G."/>
            <person name="Arnaiz O."/>
            <person name="Gout J.F."/>
            <person name="Prajer M."/>
            <person name="Potekhin A."/>
            <person name="Przybos E."/>
            <person name="Aubusson-Fleury A."/>
            <person name="Bhullar S."/>
            <person name="Bouhouche K."/>
            <person name="Lhuillier-Akakpo M."/>
            <person name="Tanty V."/>
            <person name="Blugeon C."/>
            <person name="Alberti A."/>
            <person name="Labadie K."/>
            <person name="Aury J.M."/>
            <person name="Sperling L."/>
            <person name="Duharcourt S."/>
            <person name="Meyer E."/>
        </authorList>
    </citation>
    <scope>NUCLEOTIDE SEQUENCE</scope>
    <source>
        <strain evidence="2">227</strain>
    </source>
</reference>
<dbReference type="Gene3D" id="2.10.220.10">
    <property type="entry name" value="Hormone Receptor, Insulin-like Growth Factor Receptor 1, Chain A, domain 2"/>
    <property type="match status" value="1"/>
</dbReference>
<name>A0A023ZSL2_9CILI</name>
<feature type="transmembrane region" description="Helical" evidence="1">
    <location>
        <begin position="1039"/>
        <end position="1058"/>
    </location>
</feature>
<feature type="transmembrane region" description="Helical" evidence="1">
    <location>
        <begin position="1101"/>
        <end position="1118"/>
    </location>
</feature>